<name>A0A9W8I1A7_9FUNG</name>
<dbReference type="Proteomes" id="UP001139887">
    <property type="component" value="Unassembled WGS sequence"/>
</dbReference>
<organism evidence="1 2">
    <name type="scientific">Coemansia brasiliensis</name>
    <dbReference type="NCBI Taxonomy" id="2650707"/>
    <lineage>
        <taxon>Eukaryota</taxon>
        <taxon>Fungi</taxon>
        <taxon>Fungi incertae sedis</taxon>
        <taxon>Zoopagomycota</taxon>
        <taxon>Kickxellomycotina</taxon>
        <taxon>Kickxellomycetes</taxon>
        <taxon>Kickxellales</taxon>
        <taxon>Kickxellaceae</taxon>
        <taxon>Coemansia</taxon>
    </lineage>
</organism>
<evidence type="ECO:0000313" key="2">
    <source>
        <dbReference type="Proteomes" id="UP001139887"/>
    </source>
</evidence>
<proteinExistence type="predicted"/>
<dbReference type="OrthoDB" id="10597738at2759"/>
<evidence type="ECO:0000313" key="1">
    <source>
        <dbReference type="EMBL" id="KAJ2843340.1"/>
    </source>
</evidence>
<keyword evidence="2" id="KW-1185">Reference proteome</keyword>
<dbReference type="AlphaFoldDB" id="A0A9W8I1A7"/>
<reference evidence="1" key="1">
    <citation type="submission" date="2022-07" db="EMBL/GenBank/DDBJ databases">
        <title>Phylogenomic reconstructions and comparative analyses of Kickxellomycotina fungi.</title>
        <authorList>
            <person name="Reynolds N.K."/>
            <person name="Stajich J.E."/>
            <person name="Barry K."/>
            <person name="Grigoriev I.V."/>
            <person name="Crous P."/>
            <person name="Smith M.E."/>
        </authorList>
    </citation>
    <scope>NUCLEOTIDE SEQUENCE</scope>
    <source>
        <strain evidence="1">NRRL 1566</strain>
    </source>
</reference>
<dbReference type="EMBL" id="JANBUW010001448">
    <property type="protein sequence ID" value="KAJ2843340.1"/>
    <property type="molecule type" value="Genomic_DNA"/>
</dbReference>
<protein>
    <submittedName>
        <fullName evidence="1">Uncharacterized protein</fullName>
    </submittedName>
</protein>
<feature type="non-terminal residue" evidence="1">
    <location>
        <position position="74"/>
    </location>
</feature>
<gene>
    <name evidence="1" type="ORF">IWW36_005595</name>
</gene>
<accession>A0A9W8I1A7</accession>
<comment type="caution">
    <text evidence="1">The sequence shown here is derived from an EMBL/GenBank/DDBJ whole genome shotgun (WGS) entry which is preliminary data.</text>
</comment>
<sequence length="74" mass="8268">MCQLFDKAQDDQKITLQIYNPAIPVFAENVTCTLVTALLIAAPTSTETLLALLDKLPRLSELKLYHAKFDDAME</sequence>